<proteinExistence type="inferred from homology"/>
<dbReference type="AlphaFoldDB" id="A0A4P9Z8S6"/>
<evidence type="ECO:0000256" key="6">
    <source>
        <dbReference type="ARBA" id="ARBA00049075"/>
    </source>
</evidence>
<evidence type="ECO:0000256" key="1">
    <source>
        <dbReference type="ARBA" id="ARBA00018517"/>
    </source>
</evidence>
<dbReference type="InterPro" id="IPR029063">
    <property type="entry name" value="SAM-dependent_MTases_sf"/>
</dbReference>
<evidence type="ECO:0000256" key="4">
    <source>
        <dbReference type="ARBA" id="ARBA00048740"/>
    </source>
</evidence>
<comment type="similarity">
    <text evidence="2">Belongs to the methyltransferase superfamily. Trimethylguanosine synthase family.</text>
</comment>
<dbReference type="EMBL" id="ML004509">
    <property type="protein sequence ID" value="RKP29115.1"/>
    <property type="molecule type" value="Genomic_DNA"/>
</dbReference>
<reference evidence="10" key="1">
    <citation type="journal article" date="2018" name="Nat. Microbiol.">
        <title>Leveraging single-cell genomics to expand the fungal tree of life.</title>
        <authorList>
            <person name="Ahrendt S.R."/>
            <person name="Quandt C.A."/>
            <person name="Ciobanu D."/>
            <person name="Clum A."/>
            <person name="Salamov A."/>
            <person name="Andreopoulos B."/>
            <person name="Cheng J.F."/>
            <person name="Woyke T."/>
            <person name="Pelin A."/>
            <person name="Henrissat B."/>
            <person name="Reynolds N.K."/>
            <person name="Benny G.L."/>
            <person name="Smith M.E."/>
            <person name="James T.Y."/>
            <person name="Grigoriev I.V."/>
        </authorList>
    </citation>
    <scope>NUCLEOTIDE SEQUENCE [LARGE SCALE GENOMIC DNA]</scope>
    <source>
        <strain evidence="10">Baker2002</strain>
    </source>
</reference>
<keyword evidence="9" id="KW-0808">Transferase</keyword>
<keyword evidence="9" id="KW-0489">Methyltransferase</keyword>
<dbReference type="Pfam" id="PF09445">
    <property type="entry name" value="Methyltransf_15"/>
    <property type="match status" value="1"/>
</dbReference>
<dbReference type="CDD" id="cd02440">
    <property type="entry name" value="AdoMet_MTases"/>
    <property type="match status" value="1"/>
</dbReference>
<evidence type="ECO:0000313" key="10">
    <source>
        <dbReference type="Proteomes" id="UP000268321"/>
    </source>
</evidence>
<dbReference type="EMBL" id="ML004897">
    <property type="protein sequence ID" value="RKP28507.1"/>
    <property type="molecule type" value="Genomic_DNA"/>
</dbReference>
<gene>
    <name evidence="9" type="ORF">METBISCDRAFT_31896</name>
    <name evidence="8" type="ORF">METBISCDRAFT_32144</name>
</gene>
<reference evidence="9" key="2">
    <citation type="submission" date="2018-08" db="EMBL/GenBank/DDBJ databases">
        <title>Leveraging single-cell genomics to expand the Fungal Tree of Life.</title>
        <authorList>
            <consortium name="DOE Joint Genome Institute"/>
            <person name="Ahrendt S.R."/>
            <person name="Quandt C.A."/>
            <person name="Ciobanu D."/>
            <person name="Clum A."/>
            <person name="Salamov A."/>
            <person name="Andreopoulos B."/>
            <person name="Cheng J.-F."/>
            <person name="Woyke T."/>
            <person name="Pelin A."/>
            <person name="Henrissat B."/>
            <person name="Reynolds N."/>
            <person name="Benny G.L."/>
            <person name="Smith M.E."/>
            <person name="James T.Y."/>
            <person name="Grigoriev I.V."/>
        </authorList>
    </citation>
    <scope>NUCLEOTIDE SEQUENCE</scope>
    <source>
        <strain evidence="9">Baker2002</strain>
    </source>
</reference>
<dbReference type="Proteomes" id="UP000268321">
    <property type="component" value="Unassembled WGS sequence"/>
</dbReference>
<dbReference type="GO" id="GO:0071164">
    <property type="term" value="F:RNA cap trimethylguanosine synthase activity"/>
    <property type="evidence" value="ECO:0007669"/>
    <property type="project" value="TreeGrafter"/>
</dbReference>
<comment type="catalytic activity">
    <reaction evidence="4">
        <text>a 5'-end (N(7)-methyl 5'-triphosphoguanosine)-ribonucleoside in snoRNA + S-adenosyl-L-methionine = a 5'-end (N(2),N(7)-dimethyl 5'-triphosphoguanosine)-ribonucleoside in snoRNA + S-adenosyl-L-homocysteine + H(+)</text>
        <dbReference type="Rhea" id="RHEA:78475"/>
        <dbReference type="Rhea" id="RHEA-COMP:19086"/>
        <dbReference type="Rhea" id="RHEA-COMP:19088"/>
        <dbReference type="ChEBI" id="CHEBI:15378"/>
        <dbReference type="ChEBI" id="CHEBI:57856"/>
        <dbReference type="ChEBI" id="CHEBI:59789"/>
        <dbReference type="ChEBI" id="CHEBI:156461"/>
        <dbReference type="ChEBI" id="CHEBI:172880"/>
    </reaction>
    <physiologicalReaction direction="left-to-right" evidence="4">
        <dbReference type="Rhea" id="RHEA:78476"/>
    </physiologicalReaction>
</comment>
<protein>
    <recommendedName>
        <fullName evidence="1">Trimethylguanosine synthase</fullName>
    </recommendedName>
    <alternativeName>
        <fullName evidence="7">Cap-specific guanine-N(2) methyltransferase</fullName>
    </alternativeName>
</protein>
<dbReference type="PANTHER" id="PTHR14741:SF32">
    <property type="entry name" value="TRIMETHYLGUANOSINE SYNTHASE"/>
    <property type="match status" value="1"/>
</dbReference>
<dbReference type="SUPFAM" id="SSF53335">
    <property type="entry name" value="S-adenosyl-L-methionine-dependent methyltransferases"/>
    <property type="match status" value="1"/>
</dbReference>
<sequence length="243" mass="27750">MSDEETEIEHELLMHTYHTLPKACKTYWGRRYQLFSKYDEGVFLSSELWYSVTPEVTAQAIALMVKKLIPNCRNVLDICCGGGGNTIQFAKLFDSVVGVDINSVNVRCTEHNCSVYGVSENTHIVTGDWIELSQRSDWTPIDLDGGMFDFVFCSAPWGGPGYKYVETFNLSTMKPFSLREVCLSIRQFSRNFGLFLPRNLDFDQIREVSRELGFKKTRVVCLRQDQKALAIMVFFGPSFVNNI</sequence>
<organism evidence="9 10">
    <name type="scientific">Metschnikowia bicuspidata</name>
    <dbReference type="NCBI Taxonomy" id="27322"/>
    <lineage>
        <taxon>Eukaryota</taxon>
        <taxon>Fungi</taxon>
        <taxon>Dikarya</taxon>
        <taxon>Ascomycota</taxon>
        <taxon>Saccharomycotina</taxon>
        <taxon>Pichiomycetes</taxon>
        <taxon>Metschnikowiaceae</taxon>
        <taxon>Metschnikowia</taxon>
    </lineage>
</organism>
<evidence type="ECO:0000313" key="8">
    <source>
        <dbReference type="EMBL" id="RKP28507.1"/>
    </source>
</evidence>
<comment type="catalytic activity">
    <reaction evidence="5">
        <text>a 5'-end (N(2),N(7)-dimethyl 5'-triphosphoguanosine)-ribonucleoside in snRNA + S-adenosyl-L-methionine = a 5'-end (N(2),N(2),N(7)-trimethyl 5'-triphosphoguanosine)-ribonucleoside in snRNA + S-adenosyl-L-homocysteine + H(+)</text>
        <dbReference type="Rhea" id="RHEA:78479"/>
        <dbReference type="Rhea" id="RHEA-COMP:19087"/>
        <dbReference type="Rhea" id="RHEA-COMP:19089"/>
        <dbReference type="ChEBI" id="CHEBI:15378"/>
        <dbReference type="ChEBI" id="CHEBI:57856"/>
        <dbReference type="ChEBI" id="CHEBI:59789"/>
        <dbReference type="ChEBI" id="CHEBI:167623"/>
        <dbReference type="ChEBI" id="CHEBI:172880"/>
    </reaction>
    <physiologicalReaction direction="left-to-right" evidence="5">
        <dbReference type="Rhea" id="RHEA:78480"/>
    </physiologicalReaction>
</comment>
<dbReference type="InterPro" id="IPR019012">
    <property type="entry name" value="RNA_cap_Gua-N2-MeTrfase"/>
</dbReference>
<evidence type="ECO:0000256" key="7">
    <source>
        <dbReference type="ARBA" id="ARBA00049790"/>
    </source>
</evidence>
<dbReference type="OrthoDB" id="194443at2759"/>
<evidence type="ECO:0000313" key="9">
    <source>
        <dbReference type="EMBL" id="RKP29115.1"/>
    </source>
</evidence>
<evidence type="ECO:0000256" key="2">
    <source>
        <dbReference type="ARBA" id="ARBA00025783"/>
    </source>
</evidence>
<accession>A0A4P9Z8S6</accession>
<dbReference type="PANTHER" id="PTHR14741">
    <property type="entry name" value="S-ADENOSYLMETHIONINE-DEPENDENT METHYLTRANSFERASE RELATED"/>
    <property type="match status" value="1"/>
</dbReference>
<dbReference type="Gene3D" id="3.40.50.150">
    <property type="entry name" value="Vaccinia Virus protein VP39"/>
    <property type="match status" value="1"/>
</dbReference>
<name>A0A4P9Z8S6_9ASCO</name>
<dbReference type="GO" id="GO:0005634">
    <property type="term" value="C:nucleus"/>
    <property type="evidence" value="ECO:0007669"/>
    <property type="project" value="TreeGrafter"/>
</dbReference>
<evidence type="ECO:0000256" key="5">
    <source>
        <dbReference type="ARBA" id="ARBA00048763"/>
    </source>
</evidence>
<comment type="catalytic activity">
    <reaction evidence="3">
        <text>a 5'-end (N(2),N(7)-dimethyl 5'-triphosphoguanosine)-ribonucleoside in snoRNA + S-adenosyl-L-methionine = a 5'-end (N(2),N(2),N(7)-trimethyl 5'-triphosphoguanosine)-ribonucleoside in snoRNA + S-adenosyl-L-homocysteine + H(+)</text>
        <dbReference type="Rhea" id="RHEA:78507"/>
        <dbReference type="Rhea" id="RHEA-COMP:19088"/>
        <dbReference type="Rhea" id="RHEA-COMP:19090"/>
        <dbReference type="ChEBI" id="CHEBI:15378"/>
        <dbReference type="ChEBI" id="CHEBI:57856"/>
        <dbReference type="ChEBI" id="CHEBI:59789"/>
        <dbReference type="ChEBI" id="CHEBI:167623"/>
        <dbReference type="ChEBI" id="CHEBI:172880"/>
    </reaction>
    <physiologicalReaction direction="left-to-right" evidence="3">
        <dbReference type="Rhea" id="RHEA:78508"/>
    </physiologicalReaction>
</comment>
<evidence type="ECO:0000256" key="3">
    <source>
        <dbReference type="ARBA" id="ARBA00047418"/>
    </source>
</evidence>
<keyword evidence="10" id="KW-1185">Reference proteome</keyword>
<comment type="catalytic activity">
    <reaction evidence="6">
        <text>a 5'-end (N(7)-methyl 5'-triphosphoguanosine)-ribonucleoside in snRNA + S-adenosyl-L-methionine = a 5'-end (N(2),N(7)-dimethyl 5'-triphosphoguanosine)-ribonucleoside in snRNA + S-adenosyl-L-homocysteine + H(+)</text>
        <dbReference type="Rhea" id="RHEA:78471"/>
        <dbReference type="Rhea" id="RHEA-COMP:19085"/>
        <dbReference type="Rhea" id="RHEA-COMP:19087"/>
        <dbReference type="ChEBI" id="CHEBI:15378"/>
        <dbReference type="ChEBI" id="CHEBI:57856"/>
        <dbReference type="ChEBI" id="CHEBI:59789"/>
        <dbReference type="ChEBI" id="CHEBI:156461"/>
        <dbReference type="ChEBI" id="CHEBI:172880"/>
    </reaction>
    <physiologicalReaction direction="left-to-right" evidence="6">
        <dbReference type="Rhea" id="RHEA:78472"/>
    </physiologicalReaction>
</comment>